<keyword evidence="2 5" id="KW-0808">Transferase</keyword>
<feature type="binding site" evidence="5">
    <location>
        <begin position="200"/>
        <end position="206"/>
    </location>
    <ligand>
        <name>S-adenosyl-L-methionine</name>
        <dbReference type="ChEBI" id="CHEBI:59789"/>
    </ligand>
</feature>
<organism evidence="9 10">
    <name type="scientific">Symbiodinium natans</name>
    <dbReference type="NCBI Taxonomy" id="878477"/>
    <lineage>
        <taxon>Eukaryota</taxon>
        <taxon>Sar</taxon>
        <taxon>Alveolata</taxon>
        <taxon>Dinophyceae</taxon>
        <taxon>Suessiales</taxon>
        <taxon>Symbiodiniaceae</taxon>
        <taxon>Symbiodinium</taxon>
    </lineage>
</organism>
<feature type="compositionally biased region" description="Basic residues" evidence="6">
    <location>
        <begin position="19"/>
        <end position="31"/>
    </location>
</feature>
<accession>A0A812K758</accession>
<dbReference type="GO" id="GO:0032012">
    <property type="term" value="P:regulation of ARF protein signal transduction"/>
    <property type="evidence" value="ECO:0007669"/>
    <property type="project" value="InterPro"/>
</dbReference>
<dbReference type="SUPFAM" id="SSF53335">
    <property type="entry name" value="S-adenosyl-L-methionine-dependent methyltransferases"/>
    <property type="match status" value="1"/>
</dbReference>
<dbReference type="Gene3D" id="1.10.1000.11">
    <property type="entry name" value="Arf Nucleotide-binding Site Opener,domain 2"/>
    <property type="match status" value="1"/>
</dbReference>
<dbReference type="GO" id="GO:0070475">
    <property type="term" value="P:rRNA base methylation"/>
    <property type="evidence" value="ECO:0007669"/>
    <property type="project" value="TreeGrafter"/>
</dbReference>
<dbReference type="SUPFAM" id="SSF48425">
    <property type="entry name" value="Sec7 domain"/>
    <property type="match status" value="1"/>
</dbReference>
<keyword evidence="1 5" id="KW-0489">Methyltransferase</keyword>
<dbReference type="Proteomes" id="UP000604046">
    <property type="component" value="Unassembled WGS sequence"/>
</dbReference>
<evidence type="ECO:0000313" key="9">
    <source>
        <dbReference type="EMBL" id="CAE7225047.1"/>
    </source>
</evidence>
<keyword evidence="4 5" id="KW-0694">RNA-binding</keyword>
<feature type="region of interest" description="Disordered" evidence="6">
    <location>
        <begin position="117"/>
        <end position="137"/>
    </location>
</feature>
<dbReference type="InterPro" id="IPR023267">
    <property type="entry name" value="RCMT"/>
</dbReference>
<feature type="compositionally biased region" description="Basic and acidic residues" evidence="6">
    <location>
        <begin position="118"/>
        <end position="127"/>
    </location>
</feature>
<evidence type="ECO:0000256" key="6">
    <source>
        <dbReference type="SAM" id="MobiDB-lite"/>
    </source>
</evidence>
<feature type="region of interest" description="Disordered" evidence="6">
    <location>
        <begin position="19"/>
        <end position="41"/>
    </location>
</feature>
<evidence type="ECO:0000259" key="7">
    <source>
        <dbReference type="PROSITE" id="PS50190"/>
    </source>
</evidence>
<dbReference type="InterPro" id="IPR029063">
    <property type="entry name" value="SAM-dependent_MTases_sf"/>
</dbReference>
<dbReference type="PANTHER" id="PTHR22807:SF4">
    <property type="entry name" value="28S RRNA (CYTOSINE-C(5))-METHYLTRANSFERASE"/>
    <property type="match status" value="1"/>
</dbReference>
<evidence type="ECO:0000256" key="4">
    <source>
        <dbReference type="ARBA" id="ARBA00022884"/>
    </source>
</evidence>
<dbReference type="GO" id="GO:0008173">
    <property type="term" value="F:RNA methyltransferase activity"/>
    <property type="evidence" value="ECO:0007669"/>
    <property type="project" value="InterPro"/>
</dbReference>
<dbReference type="Pfam" id="PF01369">
    <property type="entry name" value="Sec7"/>
    <property type="match status" value="1"/>
</dbReference>
<sequence length="679" mass="76254">MALAAQAPPRRRLQHLRLAKRRGAQKQKRPKPPSSPAPATVRCDVSLPACHEAREDVKQQLHDLQARRSTISEDLKARTAVKRALPRYARINMLAPGVTWGKVQRELQSSGHTFWRPSLREKREAARRPSGLEPPKGSGNRIYYRDIHIPEMLVFKPMGQSHTEDVEMFDQGCLIFQQKASAFPALALQPPCGGQVIDACAAPGSKTSQLAAMMCNQGTIYAFDRDGKRLKTLTNLMEQRHVTCVEAREKDFLQVSTRDPKYSKVTHFLLDPSCSSSGMTAQPISDPASLQELATNQKAVILHAMRFPSCERIAYSTCSVHEEENEQVVQQVLASEEGKRYHLEEALPWWPRRGLKLPHFPEAERCVRSAWEDRTIGFFVALFARREKDAQMLFPSATDGVLFDTFKPGGESQVINRILELFAEAYFKQWGQNKEKSLPETAYAAADSVLATAFSLIMLNTSLHVASKKAKSPSASMTSTEFVENTRRVVSEQEVPEAALRQFYADVKKAEISMQPMPRVAFSRLPVQPDIEGWLIVLLGAEDQRRFWAVLALQRLYLFSDNSDVDPADACDLKDASAGKILDDADARERYQALQSRGKGKCFCFPRGRGLVDPDTERRAFAVNQKSDGTWLSKLGHPSSHLILVRPPIVLRAMCFLWCSSFSSGEWFPPLPLRPNPLL</sequence>
<evidence type="ECO:0000256" key="5">
    <source>
        <dbReference type="PROSITE-ProRule" id="PRU01023"/>
    </source>
</evidence>
<dbReference type="EMBL" id="CAJNDS010000646">
    <property type="protein sequence ID" value="CAE7225047.1"/>
    <property type="molecule type" value="Genomic_DNA"/>
</dbReference>
<dbReference type="InterPro" id="IPR001678">
    <property type="entry name" value="MeTrfase_RsmB-F_NOP2_dom"/>
</dbReference>
<dbReference type="Gene3D" id="3.40.50.150">
    <property type="entry name" value="Vaccinia Virus protein VP39"/>
    <property type="match status" value="1"/>
</dbReference>
<feature type="binding site" evidence="5">
    <location>
        <position position="271"/>
    </location>
    <ligand>
        <name>S-adenosyl-L-methionine</name>
        <dbReference type="ChEBI" id="CHEBI:59789"/>
    </ligand>
</feature>
<dbReference type="Pfam" id="PF01189">
    <property type="entry name" value="Methyltr_RsmB-F"/>
    <property type="match status" value="1"/>
</dbReference>
<dbReference type="OrthoDB" id="435282at2759"/>
<keyword evidence="10" id="KW-1185">Reference proteome</keyword>
<dbReference type="PRINTS" id="PR02008">
    <property type="entry name" value="RCMTFAMILY"/>
</dbReference>
<dbReference type="Gene3D" id="3.30.70.1170">
    <property type="entry name" value="Sun protein, domain 3"/>
    <property type="match status" value="1"/>
</dbReference>
<dbReference type="InterPro" id="IPR000904">
    <property type="entry name" value="Sec7_dom"/>
</dbReference>
<comment type="similarity">
    <text evidence="5">Belongs to the class I-like SAM-binding methyltransferase superfamily. RsmB/NOP family.</text>
</comment>
<dbReference type="SMART" id="SM00222">
    <property type="entry name" value="Sec7"/>
    <property type="match status" value="1"/>
</dbReference>
<dbReference type="GO" id="GO:0003723">
    <property type="term" value="F:RNA binding"/>
    <property type="evidence" value="ECO:0007669"/>
    <property type="project" value="UniProtKB-UniRule"/>
</dbReference>
<feature type="domain" description="SEC7" evidence="7">
    <location>
        <begin position="402"/>
        <end position="510"/>
    </location>
</feature>
<dbReference type="PANTHER" id="PTHR22807">
    <property type="entry name" value="NOP2 YEAST -RELATED NOL1/NOP2/FMU SUN DOMAIN-CONTAINING"/>
    <property type="match status" value="1"/>
</dbReference>
<evidence type="ECO:0000256" key="2">
    <source>
        <dbReference type="ARBA" id="ARBA00022679"/>
    </source>
</evidence>
<dbReference type="PROSITE" id="PS51686">
    <property type="entry name" value="SAM_MT_RSMB_NOP"/>
    <property type="match status" value="1"/>
</dbReference>
<dbReference type="InterPro" id="IPR035999">
    <property type="entry name" value="Sec7_dom_sf"/>
</dbReference>
<evidence type="ECO:0000256" key="1">
    <source>
        <dbReference type="ARBA" id="ARBA00022603"/>
    </source>
</evidence>
<name>A0A812K758_9DINO</name>
<evidence type="ECO:0000259" key="8">
    <source>
        <dbReference type="PROSITE" id="PS51686"/>
    </source>
</evidence>
<dbReference type="GO" id="GO:0005085">
    <property type="term" value="F:guanyl-nucleotide exchange factor activity"/>
    <property type="evidence" value="ECO:0007669"/>
    <property type="project" value="InterPro"/>
</dbReference>
<feature type="binding site" evidence="5">
    <location>
        <position position="224"/>
    </location>
    <ligand>
        <name>S-adenosyl-L-methionine</name>
        <dbReference type="ChEBI" id="CHEBI:59789"/>
    </ligand>
</feature>
<protein>
    <submittedName>
        <fullName evidence="9">NSUN5 protein</fullName>
    </submittedName>
</protein>
<dbReference type="AlphaFoldDB" id="A0A812K758"/>
<evidence type="ECO:0000256" key="3">
    <source>
        <dbReference type="ARBA" id="ARBA00022691"/>
    </source>
</evidence>
<reference evidence="9" key="1">
    <citation type="submission" date="2021-02" db="EMBL/GenBank/DDBJ databases">
        <authorList>
            <person name="Dougan E. K."/>
            <person name="Rhodes N."/>
            <person name="Thang M."/>
            <person name="Chan C."/>
        </authorList>
    </citation>
    <scope>NUCLEOTIDE SEQUENCE</scope>
</reference>
<feature type="active site" description="Nucleophile" evidence="5">
    <location>
        <position position="318"/>
    </location>
</feature>
<feature type="domain" description="SAM-dependent MTase RsmB/NOP-type" evidence="8">
    <location>
        <begin position="107"/>
        <end position="386"/>
    </location>
</feature>
<feature type="binding site" evidence="5">
    <location>
        <position position="251"/>
    </location>
    <ligand>
        <name>S-adenosyl-L-methionine</name>
        <dbReference type="ChEBI" id="CHEBI:59789"/>
    </ligand>
</feature>
<keyword evidence="3 5" id="KW-0949">S-adenosyl-L-methionine</keyword>
<dbReference type="PROSITE" id="PS50190">
    <property type="entry name" value="SEC7"/>
    <property type="match status" value="1"/>
</dbReference>
<comment type="caution">
    <text evidence="9">The sequence shown here is derived from an EMBL/GenBank/DDBJ whole genome shotgun (WGS) entry which is preliminary data.</text>
</comment>
<proteinExistence type="inferred from homology"/>
<gene>
    <name evidence="9" type="primary">NSUN5</name>
    <name evidence="9" type="ORF">SNAT2548_LOCUS8640</name>
</gene>
<dbReference type="InterPro" id="IPR023394">
    <property type="entry name" value="Sec7_C_sf"/>
</dbReference>
<dbReference type="InterPro" id="IPR049560">
    <property type="entry name" value="MeTrfase_RsmB-F_NOP2_cat"/>
</dbReference>
<evidence type="ECO:0000313" key="10">
    <source>
        <dbReference type="Proteomes" id="UP000604046"/>
    </source>
</evidence>
<dbReference type="GO" id="GO:0005730">
    <property type="term" value="C:nucleolus"/>
    <property type="evidence" value="ECO:0007669"/>
    <property type="project" value="TreeGrafter"/>
</dbReference>